<dbReference type="Proteomes" id="UP000251088">
    <property type="component" value="Unassembled WGS sequence"/>
</dbReference>
<gene>
    <name evidence="2" type="primary">cpdB_3</name>
    <name evidence="2" type="ORF">NCTC9128_05963</name>
</gene>
<dbReference type="Pfam" id="PF02872">
    <property type="entry name" value="5_nucleotid_C"/>
    <property type="match status" value="1"/>
</dbReference>
<reference evidence="2 3" key="1">
    <citation type="submission" date="2018-06" db="EMBL/GenBank/DDBJ databases">
        <authorList>
            <consortium name="Pathogen Informatics"/>
            <person name="Doyle S."/>
        </authorList>
    </citation>
    <scope>NUCLEOTIDE SEQUENCE [LARGE SCALE GENOMIC DNA]</scope>
    <source>
        <strain evidence="2 3">NCTC9128</strain>
    </source>
</reference>
<protein>
    <submittedName>
        <fullName evidence="2">2',3'-cyclic-nucleotide 2'-phosphodiesterase</fullName>
        <ecNumber evidence="2">3.1.3.6</ecNumber>
    </submittedName>
</protein>
<proteinExistence type="predicted"/>
<dbReference type="InterPro" id="IPR008334">
    <property type="entry name" value="5'-Nucleotdase_C"/>
</dbReference>
<dbReference type="SUPFAM" id="SSF55816">
    <property type="entry name" value="5'-nucleotidase (syn. UDP-sugar hydrolase), C-terminal domain"/>
    <property type="match status" value="1"/>
</dbReference>
<dbReference type="EMBL" id="UAWN01000014">
    <property type="protein sequence ID" value="SQC39816.1"/>
    <property type="molecule type" value="Genomic_DNA"/>
</dbReference>
<dbReference type="InterPro" id="IPR036907">
    <property type="entry name" value="5'-Nucleotdase_C_sf"/>
</dbReference>
<feature type="domain" description="5'-Nucleotidase C-terminal" evidence="1">
    <location>
        <begin position="7"/>
        <end position="40"/>
    </location>
</feature>
<sequence>MSDDPSQAERIKHLTFNGKPVDPQATFLVATNNYRAYGGKFAGTGESHIAFASPDENRSVLAAWIGAQSKKEGAIHPAADNNWRLAPIHSNTPLDIRFETSPGDKAAAFIKEKAQYPMRQVATDDIGFAIYQLDLSK</sequence>
<evidence type="ECO:0000313" key="2">
    <source>
        <dbReference type="EMBL" id="SQC39816.1"/>
    </source>
</evidence>
<dbReference type="EC" id="3.1.3.6" evidence="2"/>
<dbReference type="Gene3D" id="3.90.780.10">
    <property type="entry name" value="5'-Nucleotidase, C-terminal domain"/>
    <property type="match status" value="1"/>
</dbReference>
<dbReference type="AlphaFoldDB" id="A0A2X3EQW0"/>
<keyword evidence="2" id="KW-0378">Hydrolase</keyword>
<organism evidence="2 3">
    <name type="scientific">Klebsiella pneumoniae</name>
    <dbReference type="NCBI Taxonomy" id="573"/>
    <lineage>
        <taxon>Bacteria</taxon>
        <taxon>Pseudomonadati</taxon>
        <taxon>Pseudomonadota</taxon>
        <taxon>Gammaproteobacteria</taxon>
        <taxon>Enterobacterales</taxon>
        <taxon>Enterobacteriaceae</taxon>
        <taxon>Klebsiella/Raoultella group</taxon>
        <taxon>Klebsiella</taxon>
        <taxon>Klebsiella pneumoniae complex</taxon>
    </lineage>
</organism>
<evidence type="ECO:0000313" key="3">
    <source>
        <dbReference type="Proteomes" id="UP000251088"/>
    </source>
</evidence>
<name>A0A2X3EQW0_KLEPN</name>
<accession>A0A2X3EQW0</accession>
<evidence type="ECO:0000259" key="1">
    <source>
        <dbReference type="Pfam" id="PF02872"/>
    </source>
</evidence>
<dbReference type="GO" id="GO:0008254">
    <property type="term" value="F:3'-nucleotidase activity"/>
    <property type="evidence" value="ECO:0007669"/>
    <property type="project" value="UniProtKB-EC"/>
</dbReference>
<dbReference type="GO" id="GO:0009166">
    <property type="term" value="P:nucleotide catabolic process"/>
    <property type="evidence" value="ECO:0007669"/>
    <property type="project" value="InterPro"/>
</dbReference>